<dbReference type="InterPro" id="IPR051504">
    <property type="entry name" value="Plant_metabolite_acyltrans"/>
</dbReference>
<dbReference type="Proteomes" id="UP000594638">
    <property type="component" value="Unassembled WGS sequence"/>
</dbReference>
<gene>
    <name evidence="3" type="ORF">OLEA9_A035167</name>
</gene>
<comment type="caution">
    <text evidence="3">The sequence shown here is derived from an EMBL/GenBank/DDBJ whole genome shotgun (WGS) entry which is preliminary data.</text>
</comment>
<dbReference type="Gene3D" id="3.30.559.10">
    <property type="entry name" value="Chloramphenicol acetyltransferase-like domain"/>
    <property type="match status" value="2"/>
</dbReference>
<name>A0A8S0USZ4_OLEEU</name>
<evidence type="ECO:0000256" key="1">
    <source>
        <dbReference type="ARBA" id="ARBA00022679"/>
    </source>
</evidence>
<evidence type="ECO:0000313" key="3">
    <source>
        <dbReference type="EMBL" id="CAA3023860.1"/>
    </source>
</evidence>
<keyword evidence="1" id="KW-0808">Transferase</keyword>
<accession>A0A8S0USZ4</accession>
<dbReference type="InterPro" id="IPR023213">
    <property type="entry name" value="CAT-like_dom_sf"/>
</dbReference>
<dbReference type="PANTHER" id="PTHR31625">
    <property type="match status" value="1"/>
</dbReference>
<dbReference type="OrthoDB" id="1862401at2759"/>
<dbReference type="EMBL" id="CACTIH010009098">
    <property type="protein sequence ID" value="CAA3023860.1"/>
    <property type="molecule type" value="Genomic_DNA"/>
</dbReference>
<sequence>MAPTTKIKLIELSSVSPPPGSVPATSLPLTFLDIPWLPFSPGQPLFFYHFPMSTLQFTQTVLPNLRQSLSFTLQYFFPFAGKLVLPPEPSKPFIEYTEGDSVSLTVAESGGDFSYLSGDGQRKFEDLHSLVPKLPDGEKDTLLAIQITVFPGCGICIGFALRPVVADGRTFDNFLKMWASLACKNRGEDLHYPAAIIDRSVIHDPSGLESTFLKEWWSVKNSEKKGLFHSTRSNFPDMVRSTFILGRPEMEKIKKWILLHGTKQMFLSPYVLTCAFVWVCWMKTHWPNNADSEEVHFFGFIAGGITRLNYPIPASYVGNCVAFGRLGAIRKDLMAENGIVYAAKVIGNTIKKLDGNVLEGAKNWISEWKMLLESDLHVTITGSPKLKFYSLDFGWGRPKKIEVSIDEMRAISLCESRDVVGGIEIGLTLPKSKMDHFTFIFNKCLNNLF</sequence>
<dbReference type="Gramene" id="OE9A035167T1">
    <property type="protein sequence ID" value="OE9A035167C1"/>
    <property type="gene ID" value="OE9A035167"/>
</dbReference>
<dbReference type="AlphaFoldDB" id="A0A8S0USZ4"/>
<protein>
    <submittedName>
        <fullName evidence="3">Anthocyanin 5-aromatic acyltransferase-like</fullName>
    </submittedName>
</protein>
<evidence type="ECO:0000256" key="2">
    <source>
        <dbReference type="ARBA" id="ARBA00023315"/>
    </source>
</evidence>
<evidence type="ECO:0000313" key="4">
    <source>
        <dbReference type="Proteomes" id="UP000594638"/>
    </source>
</evidence>
<dbReference type="GO" id="GO:0016747">
    <property type="term" value="F:acyltransferase activity, transferring groups other than amino-acyl groups"/>
    <property type="evidence" value="ECO:0007669"/>
    <property type="project" value="UniProtKB-ARBA"/>
</dbReference>
<dbReference type="Pfam" id="PF02458">
    <property type="entry name" value="Transferase"/>
    <property type="match status" value="1"/>
</dbReference>
<keyword evidence="4" id="KW-1185">Reference proteome</keyword>
<proteinExistence type="predicted"/>
<keyword evidence="2 3" id="KW-0012">Acyltransferase</keyword>
<organism evidence="3 4">
    <name type="scientific">Olea europaea subsp. europaea</name>
    <dbReference type="NCBI Taxonomy" id="158383"/>
    <lineage>
        <taxon>Eukaryota</taxon>
        <taxon>Viridiplantae</taxon>
        <taxon>Streptophyta</taxon>
        <taxon>Embryophyta</taxon>
        <taxon>Tracheophyta</taxon>
        <taxon>Spermatophyta</taxon>
        <taxon>Magnoliopsida</taxon>
        <taxon>eudicotyledons</taxon>
        <taxon>Gunneridae</taxon>
        <taxon>Pentapetalae</taxon>
        <taxon>asterids</taxon>
        <taxon>lamiids</taxon>
        <taxon>Lamiales</taxon>
        <taxon>Oleaceae</taxon>
        <taxon>Oleeae</taxon>
        <taxon>Olea</taxon>
    </lineage>
</organism>
<reference evidence="3 4" key="1">
    <citation type="submission" date="2019-12" db="EMBL/GenBank/DDBJ databases">
        <authorList>
            <person name="Alioto T."/>
            <person name="Alioto T."/>
            <person name="Gomez Garrido J."/>
        </authorList>
    </citation>
    <scope>NUCLEOTIDE SEQUENCE [LARGE SCALE GENOMIC DNA]</scope>
</reference>